<feature type="domain" description="Rad21/Rec8-like protein N-terminal" evidence="4">
    <location>
        <begin position="1"/>
        <end position="92"/>
    </location>
</feature>
<dbReference type="Proteomes" id="UP000694888">
    <property type="component" value="Unplaced"/>
</dbReference>
<feature type="compositionally biased region" description="Basic and acidic residues" evidence="3">
    <location>
        <begin position="517"/>
        <end position="530"/>
    </location>
</feature>
<feature type="compositionally biased region" description="Basic and acidic residues" evidence="3">
    <location>
        <begin position="479"/>
        <end position="496"/>
    </location>
</feature>
<dbReference type="PANTHER" id="PTHR12585:SF27">
    <property type="entry name" value="MEIOTIC RECOMBINATION PROTEIN REC8 HOMOLOG"/>
    <property type="match status" value="1"/>
</dbReference>
<dbReference type="InterPro" id="IPR006910">
    <property type="entry name" value="Rad21_Rec8_N"/>
</dbReference>
<keyword evidence="5" id="KW-1185">Reference proteome</keyword>
<evidence type="ECO:0000259" key="4">
    <source>
        <dbReference type="Pfam" id="PF04825"/>
    </source>
</evidence>
<evidence type="ECO:0000256" key="3">
    <source>
        <dbReference type="SAM" id="MobiDB-lite"/>
    </source>
</evidence>
<protein>
    <submittedName>
        <fullName evidence="6">Meiotic recombination protein REC8 homolog</fullName>
    </submittedName>
</protein>
<proteinExistence type="predicted"/>
<evidence type="ECO:0000256" key="1">
    <source>
        <dbReference type="ARBA" id="ARBA00004123"/>
    </source>
</evidence>
<dbReference type="Pfam" id="PF04825">
    <property type="entry name" value="Rad21_Rec8_N"/>
    <property type="match status" value="1"/>
</dbReference>
<reference evidence="6" key="1">
    <citation type="submission" date="2025-08" db="UniProtKB">
        <authorList>
            <consortium name="RefSeq"/>
        </authorList>
    </citation>
    <scope>IDENTIFICATION</scope>
</reference>
<evidence type="ECO:0000256" key="2">
    <source>
        <dbReference type="ARBA" id="ARBA00023242"/>
    </source>
</evidence>
<feature type="region of interest" description="Disordered" evidence="3">
    <location>
        <begin position="251"/>
        <end position="315"/>
    </location>
</feature>
<dbReference type="GeneID" id="101856099"/>
<gene>
    <name evidence="6" type="primary">LOC101856099</name>
</gene>
<dbReference type="CDD" id="cd21794">
    <property type="entry name" value="Rad21_Rec8_M_Rec8"/>
    <property type="match status" value="1"/>
</dbReference>
<name>A0ABM0JQ39_APLCA</name>
<comment type="subcellular location">
    <subcellularLocation>
        <location evidence="1">Nucleus</location>
    </subcellularLocation>
</comment>
<feature type="region of interest" description="Disordered" evidence="3">
    <location>
        <begin position="327"/>
        <end position="351"/>
    </location>
</feature>
<accession>A0ABM0JQ39</accession>
<dbReference type="PANTHER" id="PTHR12585">
    <property type="entry name" value="SCC1 / RAD21 FAMILY MEMBER"/>
    <property type="match status" value="1"/>
</dbReference>
<organism evidence="5 6">
    <name type="scientific">Aplysia californica</name>
    <name type="common">California sea hare</name>
    <dbReference type="NCBI Taxonomy" id="6500"/>
    <lineage>
        <taxon>Eukaryota</taxon>
        <taxon>Metazoa</taxon>
        <taxon>Spiralia</taxon>
        <taxon>Lophotrochozoa</taxon>
        <taxon>Mollusca</taxon>
        <taxon>Gastropoda</taxon>
        <taxon>Heterobranchia</taxon>
        <taxon>Euthyneura</taxon>
        <taxon>Tectipleura</taxon>
        <taxon>Aplysiida</taxon>
        <taxon>Aplysioidea</taxon>
        <taxon>Aplysiidae</taxon>
        <taxon>Aplysia</taxon>
    </lineage>
</organism>
<sequence length="662" mass="74584">MFYSHTYLKKNGRFGLIWLSATQSKVLSKRELYSVNIKVVCSDILAHFPAHGGHAGDKFHRHKRFSLYLSSQLMIGTVRILQKQSDYLLADSWVLFRKCCPEIPRAREIDLVVLRHEPTTLECLVPSSIKDKNYNIFFGLCKEPDVDVETILEQWDNSFCEKYVPLSPIPNPVKIQAEIGSPHSVSDPKEIQIQEQVCSPVDPMIPGEEDLPHLDIADLTLLQHPEGQTQDVMEIASHDVSRILPITETSFPEVSHSESRLPVFEETPAVHPHAEPRTPRKTKRVKRHDSPTDKTKKRKGDQEVAETSPLRNETATVDLPHHAVVEGREDRQPVAPAEEEAVPETSHSRKPKWAENLPFKLPTITPSPSPIRKPRPHKLVIDETLQITRGDIKQNMITSKSTCQTLVLPSPAPRDLMKQPGSRGLDHPILKGLWKKNCQFRLRYFESDTDSDSISSSLQLHPATSTGRKRKLDLEETEEHLSKRSELSIERGRDAPGRSSSFTGDNRSHSLVAQQSDESHTSEHRSVPDMDRTFGDGLSVSENVTINLGTLPVWPEEQEQIISPVPLEPVALPDTKRGSSVESQHSPPAFDSSPADFMQLLKSHITSRDDWTTFRALCPTETTSRVKAAAVFMDLCEHVGSGTICVRQDEPYAEIFLWLFTP</sequence>
<feature type="compositionally biased region" description="Polar residues" evidence="3">
    <location>
        <begin position="498"/>
        <end position="516"/>
    </location>
</feature>
<dbReference type="RefSeq" id="XP_005098917.1">
    <property type="nucleotide sequence ID" value="XM_005098860.3"/>
</dbReference>
<feature type="region of interest" description="Disordered" evidence="3">
    <location>
        <begin position="574"/>
        <end position="593"/>
    </location>
</feature>
<dbReference type="InterPro" id="IPR039781">
    <property type="entry name" value="Rad21/Rec8-like"/>
</dbReference>
<feature type="region of interest" description="Disordered" evidence="3">
    <location>
        <begin position="450"/>
        <end position="530"/>
    </location>
</feature>
<keyword evidence="2" id="KW-0539">Nucleus</keyword>
<evidence type="ECO:0000313" key="5">
    <source>
        <dbReference type="Proteomes" id="UP000694888"/>
    </source>
</evidence>
<evidence type="ECO:0000313" key="6">
    <source>
        <dbReference type="RefSeq" id="XP_005098917.1"/>
    </source>
</evidence>